<name>A0A016VP92_9BILA</name>
<reference evidence="3" key="1">
    <citation type="journal article" date="2015" name="Nat. Genet.">
        <title>The genome and transcriptome of the zoonotic hookworm Ancylostoma ceylanicum identify infection-specific gene families.</title>
        <authorList>
            <person name="Schwarz E.M."/>
            <person name="Hu Y."/>
            <person name="Antoshechkin I."/>
            <person name="Miller M.M."/>
            <person name="Sternberg P.W."/>
            <person name="Aroian R.V."/>
        </authorList>
    </citation>
    <scope>NUCLEOTIDE SEQUENCE</scope>
    <source>
        <strain evidence="3">HY135</strain>
    </source>
</reference>
<dbReference type="OrthoDB" id="410104at2759"/>
<dbReference type="Proteomes" id="UP000024635">
    <property type="component" value="Unassembled WGS sequence"/>
</dbReference>
<protein>
    <recommendedName>
        <fullName evidence="1">Reverse transcriptase domain-containing protein</fullName>
    </recommendedName>
</protein>
<dbReference type="AlphaFoldDB" id="A0A016VP92"/>
<keyword evidence="3" id="KW-1185">Reference proteome</keyword>
<dbReference type="InterPro" id="IPR000477">
    <property type="entry name" value="RT_dom"/>
</dbReference>
<dbReference type="Pfam" id="PF00078">
    <property type="entry name" value="RVT_1"/>
    <property type="match status" value="1"/>
</dbReference>
<accession>A0A016VP92</accession>
<evidence type="ECO:0000259" key="1">
    <source>
        <dbReference type="Pfam" id="PF00078"/>
    </source>
</evidence>
<dbReference type="EMBL" id="JARK01001343">
    <property type="protein sequence ID" value="EYC28872.1"/>
    <property type="molecule type" value="Genomic_DNA"/>
</dbReference>
<proteinExistence type="predicted"/>
<evidence type="ECO:0000313" key="3">
    <source>
        <dbReference type="Proteomes" id="UP000024635"/>
    </source>
</evidence>
<comment type="caution">
    <text evidence="2">The sequence shown here is derived from an EMBL/GenBank/DDBJ whole genome shotgun (WGS) entry which is preliminary data.</text>
</comment>
<gene>
    <name evidence="2" type="primary">Acey_s0007.g3470</name>
    <name evidence="2" type="ORF">Y032_0007g3470</name>
</gene>
<organism evidence="2 3">
    <name type="scientific">Ancylostoma ceylanicum</name>
    <dbReference type="NCBI Taxonomy" id="53326"/>
    <lineage>
        <taxon>Eukaryota</taxon>
        <taxon>Metazoa</taxon>
        <taxon>Ecdysozoa</taxon>
        <taxon>Nematoda</taxon>
        <taxon>Chromadorea</taxon>
        <taxon>Rhabditida</taxon>
        <taxon>Rhabditina</taxon>
        <taxon>Rhabditomorpha</taxon>
        <taxon>Strongyloidea</taxon>
        <taxon>Ancylostomatidae</taxon>
        <taxon>Ancylostomatinae</taxon>
        <taxon>Ancylostoma</taxon>
    </lineage>
</organism>
<feature type="domain" description="Reverse transcriptase" evidence="1">
    <location>
        <begin position="12"/>
        <end position="171"/>
    </location>
</feature>
<sequence>MSLFAIQAFKLAFCQYGFRKHFSTIRYIHLLNTQLEESHDFNMTFIEFKKAFDTVELAAILQALESFEVDDNPITSIQLSYAIGSTDLKTAGYQAELNIQVAIKEIRLSSSVHFREGIEREEFCHRGFRFNGKTLPFLAYADEIMLLSTDLHELKNISVDLTKASKQIGLMTYFENIK</sequence>
<evidence type="ECO:0000313" key="2">
    <source>
        <dbReference type="EMBL" id="EYC28872.1"/>
    </source>
</evidence>